<dbReference type="RefSeq" id="WP_184171065.1">
    <property type="nucleotide sequence ID" value="NZ_BAABAG010000008.1"/>
</dbReference>
<evidence type="ECO:0008006" key="4">
    <source>
        <dbReference type="Google" id="ProtNLM"/>
    </source>
</evidence>
<dbReference type="InterPro" id="IPR006311">
    <property type="entry name" value="TAT_signal"/>
</dbReference>
<dbReference type="EMBL" id="JACHMW010000001">
    <property type="protein sequence ID" value="MBB5848192.1"/>
    <property type="molecule type" value="Genomic_DNA"/>
</dbReference>
<evidence type="ECO:0000256" key="1">
    <source>
        <dbReference type="SAM" id="SignalP"/>
    </source>
</evidence>
<name>A0A7W9N0M4_9MICC</name>
<dbReference type="Proteomes" id="UP000567246">
    <property type="component" value="Unassembled WGS sequence"/>
</dbReference>
<comment type="caution">
    <text evidence="2">The sequence shown here is derived from an EMBL/GenBank/DDBJ whole genome shotgun (WGS) entry which is preliminary data.</text>
</comment>
<evidence type="ECO:0000313" key="3">
    <source>
        <dbReference type="Proteomes" id="UP000567246"/>
    </source>
</evidence>
<keyword evidence="3" id="KW-1185">Reference proteome</keyword>
<accession>A0A7W9N0M4</accession>
<keyword evidence="1" id="KW-0732">Signal</keyword>
<gene>
    <name evidence="2" type="ORF">HDA33_000756</name>
</gene>
<feature type="signal peptide" evidence="1">
    <location>
        <begin position="1"/>
        <end position="31"/>
    </location>
</feature>
<protein>
    <recommendedName>
        <fullName evidence="4">Tat pathway signal sequence domain protein</fullName>
    </recommendedName>
</protein>
<feature type="chain" id="PRO_5030609094" description="Tat pathway signal sequence domain protein" evidence="1">
    <location>
        <begin position="32"/>
        <end position="165"/>
    </location>
</feature>
<reference evidence="2 3" key="1">
    <citation type="submission" date="2020-08" db="EMBL/GenBank/DDBJ databases">
        <title>Sequencing the genomes of 1000 actinobacteria strains.</title>
        <authorList>
            <person name="Klenk H.-P."/>
        </authorList>
    </citation>
    <scope>NUCLEOTIDE SEQUENCE [LARGE SCALE GENOMIC DNA]</scope>
    <source>
        <strain evidence="2 3">DSM 17945</strain>
    </source>
</reference>
<evidence type="ECO:0000313" key="2">
    <source>
        <dbReference type="EMBL" id="MBB5848192.1"/>
    </source>
</evidence>
<proteinExistence type="predicted"/>
<organism evidence="2 3">
    <name type="scientific">Micrococcus endophyticus</name>
    <dbReference type="NCBI Taxonomy" id="455343"/>
    <lineage>
        <taxon>Bacteria</taxon>
        <taxon>Bacillati</taxon>
        <taxon>Actinomycetota</taxon>
        <taxon>Actinomycetes</taxon>
        <taxon>Micrococcales</taxon>
        <taxon>Micrococcaceae</taxon>
        <taxon>Micrococcus</taxon>
    </lineage>
</organism>
<dbReference type="PROSITE" id="PS51318">
    <property type="entry name" value="TAT"/>
    <property type="match status" value="1"/>
</dbReference>
<sequence>MSFTRSHFIKKALAGSAVAVAAVAGASGAHAASSSQSFTVPYGTLYVSAWECNTYIKSCDWYTKVQLQKNGGRIMDRITNTTTISANGINATVNVSKTPSATLSGNQSKMATVKWTKYVSNLVELRGTATPSWTAVGITTKSCLTGNGPGSYGEVSAKCTQIGLW</sequence>
<dbReference type="AlphaFoldDB" id="A0A7W9N0M4"/>